<dbReference type="PANTHER" id="PTHR43490">
    <property type="entry name" value="(+)-NEOMENTHOL DEHYDROGENASE"/>
    <property type="match status" value="1"/>
</dbReference>
<comment type="similarity">
    <text evidence="1">Belongs to the short-chain dehydrogenases/reductases (SDR) family.</text>
</comment>
<organism evidence="4 5">
    <name type="scientific">Neofusicoccum ribis</name>
    <dbReference type="NCBI Taxonomy" id="45134"/>
    <lineage>
        <taxon>Eukaryota</taxon>
        <taxon>Fungi</taxon>
        <taxon>Dikarya</taxon>
        <taxon>Ascomycota</taxon>
        <taxon>Pezizomycotina</taxon>
        <taxon>Dothideomycetes</taxon>
        <taxon>Dothideomycetes incertae sedis</taxon>
        <taxon>Botryosphaeriales</taxon>
        <taxon>Botryosphaeriaceae</taxon>
        <taxon>Neofusicoccum</taxon>
    </lineage>
</organism>
<dbReference type="InterPro" id="IPR036291">
    <property type="entry name" value="NAD(P)-bd_dom_sf"/>
</dbReference>
<dbReference type="Gene3D" id="3.40.50.720">
    <property type="entry name" value="NAD(P)-binding Rossmann-like Domain"/>
    <property type="match status" value="1"/>
</dbReference>
<dbReference type="SUPFAM" id="SSF51735">
    <property type="entry name" value="NAD(P)-binding Rossmann-fold domains"/>
    <property type="match status" value="1"/>
</dbReference>
<evidence type="ECO:0000256" key="3">
    <source>
        <dbReference type="ARBA" id="ARBA00023002"/>
    </source>
</evidence>
<dbReference type="Proteomes" id="UP001521116">
    <property type="component" value="Unassembled WGS sequence"/>
</dbReference>
<dbReference type="PANTHER" id="PTHR43490:SF99">
    <property type="entry name" value="SHORT-CHAIN DEHYDROGENASE_REDUCTASE"/>
    <property type="match status" value="1"/>
</dbReference>
<dbReference type="PROSITE" id="PS00061">
    <property type="entry name" value="ADH_SHORT"/>
    <property type="match status" value="1"/>
</dbReference>
<keyword evidence="2" id="KW-0521">NADP</keyword>
<comment type="caution">
    <text evidence="4">The sequence shown here is derived from an EMBL/GenBank/DDBJ whole genome shotgun (WGS) entry which is preliminary data.</text>
</comment>
<dbReference type="Pfam" id="PF00106">
    <property type="entry name" value="adh_short"/>
    <property type="match status" value="1"/>
</dbReference>
<evidence type="ECO:0008006" key="6">
    <source>
        <dbReference type="Google" id="ProtNLM"/>
    </source>
</evidence>
<dbReference type="EMBL" id="JAJVDC020000022">
    <property type="protein sequence ID" value="KAL1633354.1"/>
    <property type="molecule type" value="Genomic_DNA"/>
</dbReference>
<protein>
    <recommendedName>
        <fullName evidence="6">NAD(P)-binding protein</fullName>
    </recommendedName>
</protein>
<keyword evidence="3" id="KW-0560">Oxidoreductase</keyword>
<gene>
    <name evidence="4" type="ORF">SLS56_002990</name>
</gene>
<proteinExistence type="inferred from homology"/>
<evidence type="ECO:0000256" key="1">
    <source>
        <dbReference type="ARBA" id="ARBA00006484"/>
    </source>
</evidence>
<evidence type="ECO:0000313" key="4">
    <source>
        <dbReference type="EMBL" id="KAL1633354.1"/>
    </source>
</evidence>
<reference evidence="4 5" key="1">
    <citation type="submission" date="2024-02" db="EMBL/GenBank/DDBJ databases">
        <title>De novo assembly and annotation of 12 fungi associated with fruit tree decline syndrome in Ontario, Canada.</title>
        <authorList>
            <person name="Sulman M."/>
            <person name="Ellouze W."/>
            <person name="Ilyukhin E."/>
        </authorList>
    </citation>
    <scope>NUCLEOTIDE SEQUENCE [LARGE SCALE GENOMIC DNA]</scope>
    <source>
        <strain evidence="4 5">M1-105</strain>
    </source>
</reference>
<keyword evidence="5" id="KW-1185">Reference proteome</keyword>
<dbReference type="InterPro" id="IPR002347">
    <property type="entry name" value="SDR_fam"/>
</dbReference>
<evidence type="ECO:0000313" key="5">
    <source>
        <dbReference type="Proteomes" id="UP001521116"/>
    </source>
</evidence>
<evidence type="ECO:0000256" key="2">
    <source>
        <dbReference type="ARBA" id="ARBA00022857"/>
    </source>
</evidence>
<sequence>MLGMLTGKGIGFCIVHRLAKRAPENTYLLAARSGKAGEEAIQQLRDLGVTADLEALEMDVTRDDQIQSAAEAAKAQFGKIDAVVPDFACLSEVLVNNAAIAAAAAPDASLSDLRAAYSGVLDTNVTSVAAVTTAFLPLLRRSPDPRVVNVSSGRASMHALTAGTMPATVSVPYSVSKLAVNVLTLEMAKQEEGVKEGEGSRILYQAVNPGHCRTALNGFSGKRDPLEGAKVVEELVCAERGRWEGGFWAWEGDEENGEMKKMRW</sequence>
<name>A0ABR3T1C5_9PEZI</name>
<dbReference type="InterPro" id="IPR020904">
    <property type="entry name" value="Sc_DH/Rdtase_CS"/>
</dbReference>
<accession>A0ABR3T1C5</accession>